<evidence type="ECO:0000313" key="3">
    <source>
        <dbReference type="Proteomes" id="UP001153620"/>
    </source>
</evidence>
<dbReference type="Proteomes" id="UP001153620">
    <property type="component" value="Chromosome 2"/>
</dbReference>
<proteinExistence type="predicted"/>
<reference evidence="2" key="1">
    <citation type="submission" date="2022-01" db="EMBL/GenBank/DDBJ databases">
        <authorList>
            <person name="King R."/>
        </authorList>
    </citation>
    <scope>NUCLEOTIDE SEQUENCE</scope>
</reference>
<dbReference type="SUPFAM" id="SSF89919">
    <property type="entry name" value="Ribosome-binding factor A, RbfA"/>
    <property type="match status" value="1"/>
</dbReference>
<feature type="compositionally biased region" description="Acidic residues" evidence="1">
    <location>
        <begin position="346"/>
        <end position="356"/>
    </location>
</feature>
<dbReference type="AlphaFoldDB" id="A0A9N9RV84"/>
<dbReference type="PANTHER" id="PTHR14725">
    <property type="entry name" value="RIBOSOME-BINDING FACTOR A, MITOCHONDRIAL-RELATED"/>
    <property type="match status" value="1"/>
</dbReference>
<organism evidence="2 3">
    <name type="scientific">Chironomus riparius</name>
    <dbReference type="NCBI Taxonomy" id="315576"/>
    <lineage>
        <taxon>Eukaryota</taxon>
        <taxon>Metazoa</taxon>
        <taxon>Ecdysozoa</taxon>
        <taxon>Arthropoda</taxon>
        <taxon>Hexapoda</taxon>
        <taxon>Insecta</taxon>
        <taxon>Pterygota</taxon>
        <taxon>Neoptera</taxon>
        <taxon>Endopterygota</taxon>
        <taxon>Diptera</taxon>
        <taxon>Nematocera</taxon>
        <taxon>Chironomoidea</taxon>
        <taxon>Chironomidae</taxon>
        <taxon>Chironominae</taxon>
        <taxon>Chironomus</taxon>
    </lineage>
</organism>
<dbReference type="GO" id="GO:0006364">
    <property type="term" value="P:rRNA processing"/>
    <property type="evidence" value="ECO:0007669"/>
    <property type="project" value="InterPro"/>
</dbReference>
<evidence type="ECO:0008006" key="4">
    <source>
        <dbReference type="Google" id="ProtNLM"/>
    </source>
</evidence>
<dbReference type="InterPro" id="IPR023799">
    <property type="entry name" value="RbfA_dom_sf"/>
</dbReference>
<evidence type="ECO:0000313" key="2">
    <source>
        <dbReference type="EMBL" id="CAG9804316.1"/>
    </source>
</evidence>
<accession>A0A9N9RV84</accession>
<dbReference type="Pfam" id="PF02033">
    <property type="entry name" value="RBFA"/>
    <property type="match status" value="1"/>
</dbReference>
<dbReference type="InterPro" id="IPR000238">
    <property type="entry name" value="RbfA"/>
</dbReference>
<reference evidence="2" key="2">
    <citation type="submission" date="2022-10" db="EMBL/GenBank/DDBJ databases">
        <authorList>
            <consortium name="ENA_rothamsted_submissions"/>
            <consortium name="culmorum"/>
            <person name="King R."/>
        </authorList>
    </citation>
    <scope>NUCLEOTIDE SEQUENCE</scope>
</reference>
<feature type="region of interest" description="Disordered" evidence="1">
    <location>
        <begin position="324"/>
        <end position="356"/>
    </location>
</feature>
<dbReference type="InterPro" id="IPR015946">
    <property type="entry name" value="KH_dom-like_a/b"/>
</dbReference>
<dbReference type="OrthoDB" id="418445at2759"/>
<keyword evidence="3" id="KW-1185">Reference proteome</keyword>
<dbReference type="PANTHER" id="PTHR14725:SF0">
    <property type="entry name" value="RIBOSOME-BINDING FACTOR A, MITOCHONDRIAL-RELATED"/>
    <property type="match status" value="1"/>
</dbReference>
<sequence length="356" mass="41600">MLLTQLNVIRLITIRNIGTTAQCLSQTSMKQIKVMKKIMAGREKGKRRWVYNENMPKMESATKLSSTLKQGKEANRRVTILNKLFMKNVTDLMATGMFAEKLYGYGLQISTVKVADDFKKLNIYWIATNMENDGEIERILKAEAGPLRHELSVLRLMGEVPQINFVKDRSHIKSSIIDAILKHADFGEDFIPTDTTLFLKNEYKLEMKLPEYLKDKIRDLDVVEDELIEELPQMRHDTFGLDHAKIMNKINTSMNKSKQAWSMYENSGKCETSQMDVKVSKQSAIDDIDRLTKEAEMRENFVKYLENKNVEKKFTPERKRYRNFLKDDQSNQQFDEYTDPIPDSDYIVEDDDYRKK</sequence>
<evidence type="ECO:0000256" key="1">
    <source>
        <dbReference type="SAM" id="MobiDB-lite"/>
    </source>
</evidence>
<dbReference type="EMBL" id="OU895878">
    <property type="protein sequence ID" value="CAG9804316.1"/>
    <property type="molecule type" value="Genomic_DNA"/>
</dbReference>
<dbReference type="Gene3D" id="3.30.300.20">
    <property type="match status" value="1"/>
</dbReference>
<name>A0A9N9RV84_9DIPT</name>
<dbReference type="InterPro" id="IPR039212">
    <property type="entry name" value="RBFA_mitochondrial"/>
</dbReference>
<protein>
    <recommendedName>
        <fullName evidence="4">Ribosome-binding factor A, mitochondrial</fullName>
    </recommendedName>
</protein>
<gene>
    <name evidence="2" type="ORF">CHIRRI_LOCUS7207</name>
</gene>